<proteinExistence type="predicted"/>
<evidence type="ECO:0000313" key="2">
    <source>
        <dbReference type="EMBL" id="BCM81696.1"/>
    </source>
</evidence>
<evidence type="ECO:0000256" key="1">
    <source>
        <dbReference type="SAM" id="MobiDB-lite"/>
    </source>
</evidence>
<organism evidence="2 3">
    <name type="scientific">Methylobacterium indicum</name>
    <dbReference type="NCBI Taxonomy" id="1775910"/>
    <lineage>
        <taxon>Bacteria</taxon>
        <taxon>Pseudomonadati</taxon>
        <taxon>Pseudomonadota</taxon>
        <taxon>Alphaproteobacteria</taxon>
        <taxon>Hyphomicrobiales</taxon>
        <taxon>Methylobacteriaceae</taxon>
        <taxon>Methylobacterium</taxon>
    </lineage>
</organism>
<dbReference type="KEGG" id="mind:mvi_01570"/>
<feature type="region of interest" description="Disordered" evidence="1">
    <location>
        <begin position="1"/>
        <end position="20"/>
    </location>
</feature>
<name>A0A8H9C384_9HYPH</name>
<accession>A0A8H9C384</accession>
<dbReference type="AlphaFoldDB" id="A0A8H9C384"/>
<reference evidence="2" key="1">
    <citation type="submission" date="2020-11" db="EMBL/GenBank/DDBJ databases">
        <title>Complete genome sequence of a novel pathogenic Methylobacterium strain isolated from rice in Vietnam.</title>
        <authorList>
            <person name="Lai K."/>
            <person name="Okazaki S."/>
            <person name="Higashi K."/>
            <person name="Mori H."/>
            <person name="Toyoda A."/>
            <person name="Kurokawa K."/>
        </authorList>
    </citation>
    <scope>NUCLEOTIDE SEQUENCE</scope>
    <source>
        <strain evidence="2">VL1</strain>
    </source>
</reference>
<sequence>MAGVRDVDEPGRGRDPASQCAGIVVATKGGTSWSSATLTMKIDPADSVRAAGETS</sequence>
<protein>
    <submittedName>
        <fullName evidence="2">Uncharacterized protein</fullName>
    </submittedName>
</protein>
<feature type="compositionally biased region" description="Basic and acidic residues" evidence="1">
    <location>
        <begin position="1"/>
        <end position="15"/>
    </location>
</feature>
<evidence type="ECO:0000313" key="3">
    <source>
        <dbReference type="Proteomes" id="UP000663508"/>
    </source>
</evidence>
<gene>
    <name evidence="2" type="ORF">mvi_01570</name>
</gene>
<dbReference type="Proteomes" id="UP000663508">
    <property type="component" value="Chromosome"/>
</dbReference>
<dbReference type="EMBL" id="AP024145">
    <property type="protein sequence ID" value="BCM81696.1"/>
    <property type="molecule type" value="Genomic_DNA"/>
</dbReference>